<reference evidence="2 3" key="1">
    <citation type="submission" date="2021-06" db="EMBL/GenBank/DDBJ databases">
        <authorList>
            <person name="Palmer J.M."/>
        </authorList>
    </citation>
    <scope>NUCLEOTIDE SEQUENCE [LARGE SCALE GENOMIC DNA]</scope>
    <source>
        <strain evidence="2 3">AS_MEX2019</strain>
        <tissue evidence="2">Muscle</tissue>
    </source>
</reference>
<dbReference type="EMBL" id="JAHRIP010008268">
    <property type="protein sequence ID" value="MEQ2282327.1"/>
    <property type="molecule type" value="Genomic_DNA"/>
</dbReference>
<accession>A0ABV0XLK3</accession>
<feature type="region of interest" description="Disordered" evidence="1">
    <location>
        <begin position="78"/>
        <end position="105"/>
    </location>
</feature>
<organism evidence="2 3">
    <name type="scientific">Ameca splendens</name>
    <dbReference type="NCBI Taxonomy" id="208324"/>
    <lineage>
        <taxon>Eukaryota</taxon>
        <taxon>Metazoa</taxon>
        <taxon>Chordata</taxon>
        <taxon>Craniata</taxon>
        <taxon>Vertebrata</taxon>
        <taxon>Euteleostomi</taxon>
        <taxon>Actinopterygii</taxon>
        <taxon>Neopterygii</taxon>
        <taxon>Teleostei</taxon>
        <taxon>Neoteleostei</taxon>
        <taxon>Acanthomorphata</taxon>
        <taxon>Ovalentaria</taxon>
        <taxon>Atherinomorphae</taxon>
        <taxon>Cyprinodontiformes</taxon>
        <taxon>Goodeidae</taxon>
        <taxon>Ameca</taxon>
    </lineage>
</organism>
<evidence type="ECO:0000256" key="1">
    <source>
        <dbReference type="SAM" id="MobiDB-lite"/>
    </source>
</evidence>
<sequence length="105" mass="11880">MNSIHLHLLAVRPKLMFTWFQSLSPQFCCEQKMLHGQGPSACSTDSVPITVTTNLNEKHHIKQGNAVNNKNLKSSIIHKSKPKSTQSQKSCVESQNPFQQRFFIS</sequence>
<proteinExistence type="predicted"/>
<dbReference type="Proteomes" id="UP001469553">
    <property type="component" value="Unassembled WGS sequence"/>
</dbReference>
<comment type="caution">
    <text evidence="2">The sequence shown here is derived from an EMBL/GenBank/DDBJ whole genome shotgun (WGS) entry which is preliminary data.</text>
</comment>
<keyword evidence="3" id="KW-1185">Reference proteome</keyword>
<evidence type="ECO:0000313" key="3">
    <source>
        <dbReference type="Proteomes" id="UP001469553"/>
    </source>
</evidence>
<name>A0ABV0XLK3_9TELE</name>
<gene>
    <name evidence="2" type="ORF">AMECASPLE_039430</name>
</gene>
<evidence type="ECO:0000313" key="2">
    <source>
        <dbReference type="EMBL" id="MEQ2282327.1"/>
    </source>
</evidence>
<protein>
    <submittedName>
        <fullName evidence="2">Uncharacterized protein</fullName>
    </submittedName>
</protein>